<dbReference type="InterPro" id="IPR014882">
    <property type="entry name" value="CathepsinC_exc"/>
</dbReference>
<feature type="transmembrane region" description="Helical" evidence="7">
    <location>
        <begin position="6"/>
        <end position="21"/>
    </location>
</feature>
<feature type="transmembrane region" description="Helical" evidence="7">
    <location>
        <begin position="33"/>
        <end position="54"/>
    </location>
</feature>
<evidence type="ECO:0000256" key="4">
    <source>
        <dbReference type="ARBA" id="ARBA00022824"/>
    </source>
</evidence>
<dbReference type="GO" id="GO:0005789">
    <property type="term" value="C:endoplasmic reticulum membrane"/>
    <property type="evidence" value="ECO:0007669"/>
    <property type="project" value="UniProtKB-SubCell"/>
</dbReference>
<evidence type="ECO:0000256" key="2">
    <source>
        <dbReference type="ARBA" id="ARBA00008917"/>
    </source>
</evidence>
<dbReference type="PANTHER" id="PTHR11009">
    <property type="entry name" value="DER1-LIKE PROTEIN, DERLIN"/>
    <property type="match status" value="1"/>
</dbReference>
<dbReference type="Pfam" id="PF08773">
    <property type="entry name" value="CathepsinC_exc"/>
    <property type="match status" value="1"/>
</dbReference>
<gene>
    <name evidence="9" type="ORF">PFFCH_03627</name>
</gene>
<dbReference type="Gene3D" id="2.40.128.80">
    <property type="entry name" value="Cathepsin C, exclusion domain"/>
    <property type="match status" value="1"/>
</dbReference>
<evidence type="ECO:0000256" key="5">
    <source>
        <dbReference type="ARBA" id="ARBA00022989"/>
    </source>
</evidence>
<reference evidence="9 10" key="1">
    <citation type="submission" date="2013-02" db="EMBL/GenBank/DDBJ databases">
        <title>The Genome Annotation of Plasmodium falciparum FCH/4.</title>
        <authorList>
            <consortium name="The Broad Institute Genome Sequencing Platform"/>
            <consortium name="The Broad Institute Genome Sequencing Center for Infectious Disease"/>
            <person name="Neafsey D."/>
            <person name="Hoffman S."/>
            <person name="Volkman S."/>
            <person name="Rosenthal P."/>
            <person name="Walker B."/>
            <person name="Young S.K."/>
            <person name="Zeng Q."/>
            <person name="Gargeya S."/>
            <person name="Fitzgerald M."/>
            <person name="Haas B."/>
            <person name="Abouelleil A."/>
            <person name="Allen A.W."/>
            <person name="Alvarado L."/>
            <person name="Arachchi H.M."/>
            <person name="Berlin A.M."/>
            <person name="Chapman S.B."/>
            <person name="Gainer-Dewar J."/>
            <person name="Goldberg J."/>
            <person name="Griggs A."/>
            <person name="Gujja S."/>
            <person name="Hansen M."/>
            <person name="Howarth C."/>
            <person name="Imamovic A."/>
            <person name="Ireland A."/>
            <person name="Larimer J."/>
            <person name="McCowan C."/>
            <person name="Murphy C."/>
            <person name="Pearson M."/>
            <person name="Poon T.W."/>
            <person name="Priest M."/>
            <person name="Roberts A."/>
            <person name="Saif S."/>
            <person name="Shea T."/>
            <person name="Sisk P."/>
            <person name="Sykes S."/>
            <person name="Wortman J."/>
            <person name="Nusbaum C."/>
            <person name="Birren B."/>
        </authorList>
    </citation>
    <scope>NUCLEOTIDE SEQUENCE [LARGE SCALE GENOMIC DNA]</scope>
    <source>
        <strain evidence="9 10">FCH/4</strain>
    </source>
</reference>
<organism evidence="9 10">
    <name type="scientific">Plasmodium falciparum FCH/4</name>
    <dbReference type="NCBI Taxonomy" id="1036724"/>
    <lineage>
        <taxon>Eukaryota</taxon>
        <taxon>Sar</taxon>
        <taxon>Alveolata</taxon>
        <taxon>Apicomplexa</taxon>
        <taxon>Aconoidasida</taxon>
        <taxon>Haemosporida</taxon>
        <taxon>Plasmodiidae</taxon>
        <taxon>Plasmodium</taxon>
        <taxon>Plasmodium (Laverania)</taxon>
    </lineage>
</organism>
<keyword evidence="6 7" id="KW-0472">Membrane</keyword>
<evidence type="ECO:0000259" key="8">
    <source>
        <dbReference type="Pfam" id="PF08773"/>
    </source>
</evidence>
<evidence type="ECO:0000256" key="6">
    <source>
        <dbReference type="ARBA" id="ARBA00023136"/>
    </source>
</evidence>
<dbReference type="OrthoDB" id="1716531at2759"/>
<comment type="similarity">
    <text evidence="2 7">Belongs to the derlin family.</text>
</comment>
<comment type="subcellular location">
    <subcellularLocation>
        <location evidence="1 7">Endoplasmic reticulum membrane</location>
        <topology evidence="1 7">Multi-pass membrane protein</topology>
    </subcellularLocation>
</comment>
<dbReference type="GO" id="GO:0006950">
    <property type="term" value="P:response to stress"/>
    <property type="evidence" value="ECO:0007669"/>
    <property type="project" value="UniProtKB-ARBA"/>
</dbReference>
<evidence type="ECO:0000256" key="7">
    <source>
        <dbReference type="RuleBase" id="RU363059"/>
    </source>
</evidence>
<reference evidence="9 10" key="2">
    <citation type="submission" date="2013-02" db="EMBL/GenBank/DDBJ databases">
        <title>The Genome Sequence of Plasmodium falciparum FCH/4.</title>
        <authorList>
            <consortium name="The Broad Institute Genome Sequencing Platform"/>
            <consortium name="The Broad Institute Genome Sequencing Center for Infectious Disease"/>
            <person name="Neafsey D."/>
            <person name="Cheeseman I."/>
            <person name="Volkman S."/>
            <person name="Adams J."/>
            <person name="Walker B."/>
            <person name="Young S.K."/>
            <person name="Zeng Q."/>
            <person name="Gargeya S."/>
            <person name="Fitzgerald M."/>
            <person name="Haas B."/>
            <person name="Abouelleil A."/>
            <person name="Alvarado L."/>
            <person name="Arachchi H.M."/>
            <person name="Berlin A.M."/>
            <person name="Chapman S.B."/>
            <person name="Dewar J."/>
            <person name="Goldberg J."/>
            <person name="Griggs A."/>
            <person name="Gujja S."/>
            <person name="Hansen M."/>
            <person name="Howarth C."/>
            <person name="Imamovic A."/>
            <person name="Larimer J."/>
            <person name="McCowan C."/>
            <person name="Murphy C."/>
            <person name="Neiman D."/>
            <person name="Pearson M."/>
            <person name="Priest M."/>
            <person name="Roberts A."/>
            <person name="Saif S."/>
            <person name="Shea T."/>
            <person name="Sisk P."/>
            <person name="Sykes S."/>
            <person name="Wortman J."/>
            <person name="Nusbaum C."/>
            <person name="Birren B."/>
        </authorList>
    </citation>
    <scope>NUCLEOTIDE SEQUENCE [LARGE SCALE GENOMIC DNA]</scope>
    <source>
        <strain evidence="9 10">FCH/4</strain>
    </source>
</reference>
<keyword evidence="4 7" id="KW-0256">Endoplasmic reticulum</keyword>
<name>A0A024VM17_PLAFA</name>
<evidence type="ECO:0000256" key="1">
    <source>
        <dbReference type="ARBA" id="ARBA00004477"/>
    </source>
</evidence>
<proteinExistence type="inferred from homology"/>
<feature type="transmembrane region" description="Helical" evidence="7">
    <location>
        <begin position="60"/>
        <end position="82"/>
    </location>
</feature>
<dbReference type="InterPro" id="IPR036496">
    <property type="entry name" value="CathepsinC_exc_dom_sf"/>
</dbReference>
<accession>A0A024VM17</accession>
<evidence type="ECO:0000313" key="10">
    <source>
        <dbReference type="Proteomes" id="UP000030656"/>
    </source>
</evidence>
<dbReference type="Proteomes" id="UP000030656">
    <property type="component" value="Unassembled WGS sequence"/>
</dbReference>
<feature type="domain" description="Cathepsin C exclusion" evidence="8">
    <location>
        <begin position="142"/>
        <end position="167"/>
    </location>
</feature>
<sequence length="176" mass="20905">MFGGVYFYSSCIINVITYIWSKNNSTTRLTILFFTIRASYLPWALTLLSLIVDYNSNDNFFGILVGHIYFFFTSIFPHMPIAKNTNIFKTPRVLNYQRFLENEYGNLDMMIVNLTMEKVKIINQEKPRDKWTYLAVRDYERNEIIGHWTMVYDEGFEIRLNGSKYFGTNFLKDTKN</sequence>
<protein>
    <recommendedName>
        <fullName evidence="7">Derlin</fullName>
    </recommendedName>
</protein>
<dbReference type="Pfam" id="PF04511">
    <property type="entry name" value="DER1"/>
    <property type="match status" value="1"/>
</dbReference>
<dbReference type="InterPro" id="IPR007599">
    <property type="entry name" value="DER1"/>
</dbReference>
<dbReference type="AlphaFoldDB" id="A0A024VM17"/>
<comment type="caution">
    <text evidence="7">Lacks conserved residue(s) required for the propagation of feature annotation.</text>
</comment>
<keyword evidence="5 7" id="KW-1133">Transmembrane helix</keyword>
<keyword evidence="3 7" id="KW-0812">Transmembrane</keyword>
<dbReference type="SUPFAM" id="SSF75001">
    <property type="entry name" value="Dipeptidyl peptidase I (cathepsin C), exclusion domain"/>
    <property type="match status" value="1"/>
</dbReference>
<comment type="function">
    <text evidence="7">May be involved in the degradation of misfolded endoplasmic reticulum (ER) luminal proteins.</text>
</comment>
<evidence type="ECO:0000256" key="3">
    <source>
        <dbReference type="ARBA" id="ARBA00022692"/>
    </source>
</evidence>
<dbReference type="EMBL" id="KI928007">
    <property type="protein sequence ID" value="ETW28901.1"/>
    <property type="molecule type" value="Genomic_DNA"/>
</dbReference>
<evidence type="ECO:0000313" key="9">
    <source>
        <dbReference type="EMBL" id="ETW28901.1"/>
    </source>
</evidence>